<dbReference type="PANTHER" id="PTHR35393:SF1">
    <property type="entry name" value="SNOAL-LIKE DOMAIN-CONTAINING PROTEIN"/>
    <property type="match status" value="1"/>
</dbReference>
<dbReference type="InterPro" id="IPR057514">
    <property type="entry name" value="NTF2_SigF"/>
</dbReference>
<accession>A0A5C3KJ30</accession>
<dbReference type="STRING" id="230819.A0A5C3KJ30"/>
<dbReference type="OrthoDB" id="2344312at2759"/>
<keyword evidence="4" id="KW-1185">Reference proteome</keyword>
<gene>
    <name evidence="3" type="ORF">FA15DRAFT_647365</name>
</gene>
<evidence type="ECO:0000259" key="2">
    <source>
        <dbReference type="Pfam" id="PF24840"/>
    </source>
</evidence>
<evidence type="ECO:0000313" key="4">
    <source>
        <dbReference type="Proteomes" id="UP000307440"/>
    </source>
</evidence>
<dbReference type="Pfam" id="PF24840">
    <property type="entry name" value="NTF2_SigF"/>
    <property type="match status" value="1"/>
</dbReference>
<evidence type="ECO:0000256" key="1">
    <source>
        <dbReference type="SAM" id="Phobius"/>
    </source>
</evidence>
<keyword evidence="1" id="KW-0812">Transmembrane</keyword>
<proteinExistence type="predicted"/>
<dbReference type="EMBL" id="ML210309">
    <property type="protein sequence ID" value="TFK20170.1"/>
    <property type="molecule type" value="Genomic_DNA"/>
</dbReference>
<dbReference type="Proteomes" id="UP000307440">
    <property type="component" value="Unassembled WGS sequence"/>
</dbReference>
<sequence>MESPDVDIMSIVLNLTTTASAETQKATVEKYMTQDVEFRHPVCLIPRGRNSRDTVLKVFQWYRILSPTVDLKVNSVVFDQEREQIYLDLVQWFKLFFLPVDPVPARLITRLELRKVENKYYISKQEDFYHPVDFTKLLFPPLAPLVSLWLVISGVFSFWAATVGQSLGYWATTSCDPADKNGVYHQDLYN</sequence>
<reference evidence="3 4" key="1">
    <citation type="journal article" date="2019" name="Nat. Ecol. Evol.">
        <title>Megaphylogeny resolves global patterns of mushroom evolution.</title>
        <authorList>
            <person name="Varga T."/>
            <person name="Krizsan K."/>
            <person name="Foldi C."/>
            <person name="Dima B."/>
            <person name="Sanchez-Garcia M."/>
            <person name="Sanchez-Ramirez S."/>
            <person name="Szollosi G.J."/>
            <person name="Szarkandi J.G."/>
            <person name="Papp V."/>
            <person name="Albert L."/>
            <person name="Andreopoulos W."/>
            <person name="Angelini C."/>
            <person name="Antonin V."/>
            <person name="Barry K.W."/>
            <person name="Bougher N.L."/>
            <person name="Buchanan P."/>
            <person name="Buyck B."/>
            <person name="Bense V."/>
            <person name="Catcheside P."/>
            <person name="Chovatia M."/>
            <person name="Cooper J."/>
            <person name="Damon W."/>
            <person name="Desjardin D."/>
            <person name="Finy P."/>
            <person name="Geml J."/>
            <person name="Haridas S."/>
            <person name="Hughes K."/>
            <person name="Justo A."/>
            <person name="Karasinski D."/>
            <person name="Kautmanova I."/>
            <person name="Kiss B."/>
            <person name="Kocsube S."/>
            <person name="Kotiranta H."/>
            <person name="LaButti K.M."/>
            <person name="Lechner B.E."/>
            <person name="Liimatainen K."/>
            <person name="Lipzen A."/>
            <person name="Lukacs Z."/>
            <person name="Mihaltcheva S."/>
            <person name="Morgado L.N."/>
            <person name="Niskanen T."/>
            <person name="Noordeloos M.E."/>
            <person name="Ohm R.A."/>
            <person name="Ortiz-Santana B."/>
            <person name="Ovrebo C."/>
            <person name="Racz N."/>
            <person name="Riley R."/>
            <person name="Savchenko A."/>
            <person name="Shiryaev A."/>
            <person name="Soop K."/>
            <person name="Spirin V."/>
            <person name="Szebenyi C."/>
            <person name="Tomsovsky M."/>
            <person name="Tulloss R.E."/>
            <person name="Uehling J."/>
            <person name="Grigoriev I.V."/>
            <person name="Vagvolgyi C."/>
            <person name="Papp T."/>
            <person name="Martin F.M."/>
            <person name="Miettinen O."/>
            <person name="Hibbett D.S."/>
            <person name="Nagy L.G."/>
        </authorList>
    </citation>
    <scope>NUCLEOTIDE SEQUENCE [LARGE SCALE GENOMIC DNA]</scope>
    <source>
        <strain evidence="3 4">CBS 121175</strain>
    </source>
</reference>
<dbReference type="PANTHER" id="PTHR35393">
    <property type="entry name" value="CHROMOSOME 1, WHOLE GENOME SHOTGUN SEQUENCE"/>
    <property type="match status" value="1"/>
</dbReference>
<protein>
    <recommendedName>
        <fullName evidence="2">SigF-like NTF2-like domain-containing protein</fullName>
    </recommendedName>
</protein>
<name>A0A5C3KJ30_COPMA</name>
<feature type="transmembrane region" description="Helical" evidence="1">
    <location>
        <begin position="142"/>
        <end position="161"/>
    </location>
</feature>
<dbReference type="AlphaFoldDB" id="A0A5C3KJ30"/>
<feature type="domain" description="SigF-like NTF2-like" evidence="2">
    <location>
        <begin position="1"/>
        <end position="169"/>
    </location>
</feature>
<evidence type="ECO:0000313" key="3">
    <source>
        <dbReference type="EMBL" id="TFK20170.1"/>
    </source>
</evidence>
<organism evidence="3 4">
    <name type="scientific">Coprinopsis marcescibilis</name>
    <name type="common">Agaric fungus</name>
    <name type="synonym">Psathyrella marcescibilis</name>
    <dbReference type="NCBI Taxonomy" id="230819"/>
    <lineage>
        <taxon>Eukaryota</taxon>
        <taxon>Fungi</taxon>
        <taxon>Dikarya</taxon>
        <taxon>Basidiomycota</taxon>
        <taxon>Agaricomycotina</taxon>
        <taxon>Agaricomycetes</taxon>
        <taxon>Agaricomycetidae</taxon>
        <taxon>Agaricales</taxon>
        <taxon>Agaricineae</taxon>
        <taxon>Psathyrellaceae</taxon>
        <taxon>Coprinopsis</taxon>
    </lineage>
</organism>
<keyword evidence="1" id="KW-1133">Transmembrane helix</keyword>
<keyword evidence="1" id="KW-0472">Membrane</keyword>